<protein>
    <submittedName>
        <fullName evidence="2">Uncharacterized protein</fullName>
    </submittedName>
</protein>
<dbReference type="AlphaFoldDB" id="W8BF30"/>
<feature type="non-terminal residue" evidence="2">
    <location>
        <position position="1"/>
    </location>
</feature>
<name>W8BF30_CERCA</name>
<sequence length="101" mass="11197">RNYCNIFMSVEMSQLPKGRLCGPMLKSQCTPLPPSLRNRQLSTNDGSNKRPKESAENIGVICCAPPQNIGVKTDETENFIYSSARVVLCAFVCVYIHVCTI</sequence>
<evidence type="ECO:0000256" key="1">
    <source>
        <dbReference type="SAM" id="MobiDB-lite"/>
    </source>
</evidence>
<proteinExistence type="evidence at transcript level"/>
<accession>W8BF30</accession>
<evidence type="ECO:0000313" key="2">
    <source>
        <dbReference type="EMBL" id="JAB95518.1"/>
    </source>
</evidence>
<reference evidence="2" key="1">
    <citation type="submission" date="2013-07" db="EMBL/GenBank/DDBJ databases">
        <authorList>
            <person name="Geib S."/>
        </authorList>
    </citation>
    <scope>NUCLEOTIDE SEQUENCE</scope>
</reference>
<reference evidence="2" key="2">
    <citation type="journal article" date="2014" name="BMC Genomics">
        <title>A genomic perspective to assessing quality of mass-reared SIT flies used in Mediterranean fruit fly (Ceratitis capitata) eradication in California.</title>
        <authorList>
            <person name="Calla B."/>
            <person name="Hall B."/>
            <person name="Hou S."/>
            <person name="Geib S.M."/>
        </authorList>
    </citation>
    <scope>NUCLEOTIDE SEQUENCE</scope>
</reference>
<organism evidence="2">
    <name type="scientific">Ceratitis capitata</name>
    <name type="common">Mediterranean fruit fly</name>
    <name type="synonym">Tephritis capitata</name>
    <dbReference type="NCBI Taxonomy" id="7213"/>
    <lineage>
        <taxon>Eukaryota</taxon>
        <taxon>Metazoa</taxon>
        <taxon>Ecdysozoa</taxon>
        <taxon>Arthropoda</taxon>
        <taxon>Hexapoda</taxon>
        <taxon>Insecta</taxon>
        <taxon>Pterygota</taxon>
        <taxon>Neoptera</taxon>
        <taxon>Endopterygota</taxon>
        <taxon>Diptera</taxon>
        <taxon>Brachycera</taxon>
        <taxon>Muscomorpha</taxon>
        <taxon>Tephritoidea</taxon>
        <taxon>Tephritidae</taxon>
        <taxon>Ceratitis</taxon>
        <taxon>Ceratitis</taxon>
    </lineage>
</organism>
<dbReference type="EMBL" id="GAMC01011037">
    <property type="protein sequence ID" value="JAB95518.1"/>
    <property type="molecule type" value="mRNA"/>
</dbReference>
<feature type="region of interest" description="Disordered" evidence="1">
    <location>
        <begin position="31"/>
        <end position="54"/>
    </location>
</feature>
<feature type="compositionally biased region" description="Polar residues" evidence="1">
    <location>
        <begin position="37"/>
        <end position="46"/>
    </location>
</feature>